<proteinExistence type="predicted"/>
<feature type="transmembrane region" description="Helical" evidence="1">
    <location>
        <begin position="12"/>
        <end position="30"/>
    </location>
</feature>
<evidence type="ECO:0000313" key="3">
    <source>
        <dbReference type="Proteomes" id="UP000009026"/>
    </source>
</evidence>
<gene>
    <name evidence="2" type="ORF">A176_007667</name>
</gene>
<organism evidence="2 3">
    <name type="scientific">Pseudomyxococcus hansupus</name>
    <dbReference type="NCBI Taxonomy" id="1297742"/>
    <lineage>
        <taxon>Bacteria</taxon>
        <taxon>Pseudomonadati</taxon>
        <taxon>Myxococcota</taxon>
        <taxon>Myxococcia</taxon>
        <taxon>Myxococcales</taxon>
        <taxon>Cystobacterineae</taxon>
        <taxon>Myxococcaceae</taxon>
        <taxon>Pseudomyxococcus</taxon>
    </lineage>
</organism>
<dbReference type="KEGG" id="mym:A176_007667"/>
<dbReference type="EMBL" id="CP012109">
    <property type="protein sequence ID" value="AKQ70755.1"/>
    <property type="molecule type" value="Genomic_DNA"/>
</dbReference>
<protein>
    <submittedName>
        <fullName evidence="2">Uncharacterized protein</fullName>
    </submittedName>
</protein>
<keyword evidence="1" id="KW-1133">Transmembrane helix</keyword>
<dbReference type="Proteomes" id="UP000009026">
    <property type="component" value="Chromosome"/>
</dbReference>
<keyword evidence="1" id="KW-0472">Membrane</keyword>
<sequence>MAAIFPVHEPKWFGFGVLAAALCALGGAFSGPHLRSAMPWGVGTGLTIWALVALGTGGISAWLAWTALAFGLAYLALGMLHFIQRVVPSERLPRFLHTSRSQAA</sequence>
<dbReference type="PATRIC" id="fig|1297742.4.peg.7803"/>
<dbReference type="STRING" id="1297742.A176_007667"/>
<reference evidence="2 3" key="1">
    <citation type="journal article" date="2016" name="PLoS ONE">
        <title>Complete Genome Sequence and Comparative Genomics of a Novel Myxobacterium Myxococcus hansupus.</title>
        <authorList>
            <person name="Sharma G."/>
            <person name="Narwani T."/>
            <person name="Subramanian S."/>
        </authorList>
    </citation>
    <scope>NUCLEOTIDE SEQUENCE [LARGE SCALE GENOMIC DNA]</scope>
    <source>
        <strain evidence="3">mixupus</strain>
    </source>
</reference>
<dbReference type="AlphaFoldDB" id="A0A0H4XAP9"/>
<keyword evidence="1" id="KW-0812">Transmembrane</keyword>
<dbReference type="RefSeq" id="WP_226994112.1">
    <property type="nucleotide sequence ID" value="NZ_CP012109.1"/>
</dbReference>
<accession>A0A0H4XAP9</accession>
<name>A0A0H4XAP9_9BACT</name>
<feature type="transmembrane region" description="Helical" evidence="1">
    <location>
        <begin position="62"/>
        <end position="83"/>
    </location>
</feature>
<evidence type="ECO:0000313" key="2">
    <source>
        <dbReference type="EMBL" id="AKQ70755.1"/>
    </source>
</evidence>
<keyword evidence="3" id="KW-1185">Reference proteome</keyword>
<evidence type="ECO:0000256" key="1">
    <source>
        <dbReference type="SAM" id="Phobius"/>
    </source>
</evidence>